<dbReference type="AlphaFoldDB" id="K8EIZ4"/>
<dbReference type="GeneID" id="19013225"/>
<dbReference type="EMBL" id="FO082269">
    <property type="protein sequence ID" value="CCO18162.1"/>
    <property type="molecule type" value="Genomic_DNA"/>
</dbReference>
<dbReference type="SUPFAM" id="SSF53335">
    <property type="entry name" value="S-adenosyl-L-methionine-dependent methyltransferases"/>
    <property type="match status" value="1"/>
</dbReference>
<feature type="domain" description="Methyltransferase type 12" evidence="5">
    <location>
        <begin position="108"/>
        <end position="214"/>
    </location>
</feature>
<dbReference type="Gene3D" id="3.40.50.150">
    <property type="entry name" value="Vaccinia Virus protein VP39"/>
    <property type="match status" value="1"/>
</dbReference>
<evidence type="ECO:0000313" key="6">
    <source>
        <dbReference type="EMBL" id="CCO18162.1"/>
    </source>
</evidence>
<comment type="similarity">
    <text evidence="1 4">Belongs to the methyltransferase superfamily. METL family.</text>
</comment>
<evidence type="ECO:0000313" key="7">
    <source>
        <dbReference type="Proteomes" id="UP000198341"/>
    </source>
</evidence>
<name>K8EIZ4_9CHLO</name>
<sequence length="316" mass="36789">MSQSFYARDKFQASKFWVEKYEQEASKNWDRFYKTHKGNFFNDREWFYREFPECFRKPEWRETEEPMPEHIEVDEFDTTTAEPSEVMKSTTKDEVEVKPLPEENRVYLELGCGVGNSAFPIIKNDPTAVVYCCDYSANAIEVLRKRKEETLSKEDQLRIREFVCDITKEDVCEKGAVPKNAVDVCTCVFVLSALSPETVKNAIENIANALKRNGQGRCLVRDYAVGDLAEVRFENARRDGQKLGDHFYVRSDRTRSIFFSNEGLVEDFCGGGGGDNNDNKKHFSLIECTKFARIIKNRKDETEMRRRWVQSSFVRN</sequence>
<dbReference type="OrthoDB" id="417697at2759"/>
<dbReference type="eggNOG" id="KOG2361">
    <property type="taxonomic scope" value="Eukaryota"/>
</dbReference>
<dbReference type="PANTHER" id="PTHR22809">
    <property type="entry name" value="METHYLTRANSFERASE-RELATED"/>
    <property type="match status" value="1"/>
</dbReference>
<dbReference type="RefSeq" id="XP_007510629.1">
    <property type="nucleotide sequence ID" value="XM_007510567.1"/>
</dbReference>
<dbReference type="InterPro" id="IPR013217">
    <property type="entry name" value="Methyltransf_12"/>
</dbReference>
<keyword evidence="7" id="KW-1185">Reference proteome</keyword>
<dbReference type="STRING" id="41875.K8EIZ4"/>
<keyword evidence="3 4" id="KW-0808">Transferase</keyword>
<dbReference type="Pfam" id="PF08242">
    <property type="entry name" value="Methyltransf_12"/>
    <property type="match status" value="1"/>
</dbReference>
<keyword evidence="2 4" id="KW-0489">Methyltransferase</keyword>
<dbReference type="PIRSF" id="PIRSF037755">
    <property type="entry name" value="Mettl2_prd"/>
    <property type="match status" value="1"/>
</dbReference>
<protein>
    <recommendedName>
        <fullName evidence="4">tRNA N(3)-methylcytidine methyltransferase</fullName>
        <ecNumber evidence="4">2.1.1.-</ecNumber>
    </recommendedName>
</protein>
<reference evidence="6 7" key="1">
    <citation type="submission" date="2011-10" db="EMBL/GenBank/DDBJ databases">
        <authorList>
            <person name="Genoscope - CEA"/>
        </authorList>
    </citation>
    <scope>NUCLEOTIDE SEQUENCE [LARGE SCALE GENOMIC DNA]</scope>
    <source>
        <strain evidence="6 7">RCC 1105</strain>
    </source>
</reference>
<dbReference type="InterPro" id="IPR029063">
    <property type="entry name" value="SAM-dependent_MTases_sf"/>
</dbReference>
<comment type="function">
    <text evidence="4">S-adenosyl-L-methionine-dependent methyltransferase.</text>
</comment>
<proteinExistence type="inferred from homology"/>
<evidence type="ECO:0000256" key="2">
    <source>
        <dbReference type="ARBA" id="ARBA00022603"/>
    </source>
</evidence>
<evidence type="ECO:0000259" key="5">
    <source>
        <dbReference type="Pfam" id="PF08242"/>
    </source>
</evidence>
<organism evidence="6 7">
    <name type="scientific">Bathycoccus prasinos</name>
    <dbReference type="NCBI Taxonomy" id="41875"/>
    <lineage>
        <taxon>Eukaryota</taxon>
        <taxon>Viridiplantae</taxon>
        <taxon>Chlorophyta</taxon>
        <taxon>Mamiellophyceae</taxon>
        <taxon>Mamiellales</taxon>
        <taxon>Bathycoccaceae</taxon>
        <taxon>Bathycoccus</taxon>
    </lineage>
</organism>
<evidence type="ECO:0000256" key="1">
    <source>
        <dbReference type="ARBA" id="ARBA00009725"/>
    </source>
</evidence>
<dbReference type="PANTHER" id="PTHR22809:SF5">
    <property type="entry name" value="TRNA N(3)-METHYLCYTIDINE METHYLTRANSFERASE METTL6"/>
    <property type="match status" value="1"/>
</dbReference>
<evidence type="ECO:0000256" key="4">
    <source>
        <dbReference type="PIRNR" id="PIRNR037755"/>
    </source>
</evidence>
<dbReference type="GO" id="GO:0008757">
    <property type="term" value="F:S-adenosylmethionine-dependent methyltransferase activity"/>
    <property type="evidence" value="ECO:0007669"/>
    <property type="project" value="UniProtKB-ARBA"/>
</dbReference>
<gene>
    <name evidence="6" type="ordered locus">Bathy10g01480</name>
</gene>
<dbReference type="Proteomes" id="UP000198341">
    <property type="component" value="Chromosome 10"/>
</dbReference>
<dbReference type="InterPro" id="IPR026113">
    <property type="entry name" value="METTL2/6/8-like"/>
</dbReference>
<dbReference type="EC" id="2.1.1.-" evidence="4"/>
<evidence type="ECO:0000256" key="3">
    <source>
        <dbReference type="ARBA" id="ARBA00022679"/>
    </source>
</evidence>
<dbReference type="CDD" id="cd02440">
    <property type="entry name" value="AdoMet_MTases"/>
    <property type="match status" value="1"/>
</dbReference>
<accession>K8EIZ4</accession>
<dbReference type="GO" id="GO:0032259">
    <property type="term" value="P:methylation"/>
    <property type="evidence" value="ECO:0007669"/>
    <property type="project" value="UniProtKB-KW"/>
</dbReference>
<dbReference type="KEGG" id="bpg:Bathy10g01480"/>
<dbReference type="GO" id="GO:0008173">
    <property type="term" value="F:RNA methyltransferase activity"/>
    <property type="evidence" value="ECO:0007669"/>
    <property type="project" value="UniProtKB-ARBA"/>
</dbReference>